<sequence>MVRYAEAAGRWVPLATVLGSGLTFLDATVVNIALPPHRRRLRGPLRGRRPAAAPA</sequence>
<feature type="transmembrane region" description="Helical" evidence="1">
    <location>
        <begin position="12"/>
        <end position="34"/>
    </location>
</feature>
<proteinExistence type="predicted"/>
<evidence type="ECO:0000313" key="3">
    <source>
        <dbReference type="Proteomes" id="UP001230908"/>
    </source>
</evidence>
<name>A0ABU0ZQK4_9ACTN</name>
<organism evidence="2 3">
    <name type="scientific">Phytohabitans maris</name>
    <dbReference type="NCBI Taxonomy" id="3071409"/>
    <lineage>
        <taxon>Bacteria</taxon>
        <taxon>Bacillati</taxon>
        <taxon>Actinomycetota</taxon>
        <taxon>Actinomycetes</taxon>
        <taxon>Micromonosporales</taxon>
        <taxon>Micromonosporaceae</taxon>
    </lineage>
</organism>
<dbReference type="Proteomes" id="UP001230908">
    <property type="component" value="Unassembled WGS sequence"/>
</dbReference>
<evidence type="ECO:0000256" key="1">
    <source>
        <dbReference type="SAM" id="Phobius"/>
    </source>
</evidence>
<keyword evidence="3" id="KW-1185">Reference proteome</keyword>
<dbReference type="RefSeq" id="WP_308716570.1">
    <property type="nucleotide sequence ID" value="NZ_JAVHUY010000040.1"/>
</dbReference>
<keyword evidence="1" id="KW-1133">Transmembrane helix</keyword>
<keyword evidence="1" id="KW-0812">Transmembrane</keyword>
<evidence type="ECO:0000313" key="2">
    <source>
        <dbReference type="EMBL" id="MDQ7909314.1"/>
    </source>
</evidence>
<accession>A0ABU0ZQK4</accession>
<comment type="caution">
    <text evidence="2">The sequence shown here is derived from an EMBL/GenBank/DDBJ whole genome shotgun (WGS) entry which is preliminary data.</text>
</comment>
<dbReference type="EMBL" id="JAVHUY010000040">
    <property type="protein sequence ID" value="MDQ7909314.1"/>
    <property type="molecule type" value="Genomic_DNA"/>
</dbReference>
<protein>
    <recommendedName>
        <fullName evidence="4">Major facilitator superfamily (MFS) profile domain-containing protein</fullName>
    </recommendedName>
</protein>
<evidence type="ECO:0008006" key="4">
    <source>
        <dbReference type="Google" id="ProtNLM"/>
    </source>
</evidence>
<gene>
    <name evidence="2" type="ORF">RB614_32815</name>
</gene>
<keyword evidence="1" id="KW-0472">Membrane</keyword>
<reference evidence="2 3" key="1">
    <citation type="submission" date="2023-08" db="EMBL/GenBank/DDBJ databases">
        <title>Phytohabitans sansha sp. nov., isolated from marine sediment.</title>
        <authorList>
            <person name="Zhao Y."/>
            <person name="Yi K."/>
        </authorList>
    </citation>
    <scope>NUCLEOTIDE SEQUENCE [LARGE SCALE GENOMIC DNA]</scope>
    <source>
        <strain evidence="2 3">ZYX-F-186</strain>
    </source>
</reference>